<comment type="cofactor">
    <cofactor evidence="1 12">
        <name>Mg(2+)</name>
        <dbReference type="ChEBI" id="CHEBI:18420"/>
    </cofactor>
</comment>
<comment type="subcellular location">
    <subcellularLocation>
        <location evidence="12">Cell inner membrane</location>
        <topology evidence="12">Multi-pass membrane protein</topology>
    </subcellularLocation>
    <subcellularLocation>
        <location evidence="2">Membrane</location>
        <topology evidence="2">Multi-pass membrane protein</topology>
    </subcellularLocation>
</comment>
<dbReference type="NCBIfam" id="TIGR01474">
    <property type="entry name" value="ubiA_proteo"/>
    <property type="match status" value="1"/>
</dbReference>
<evidence type="ECO:0000313" key="14">
    <source>
        <dbReference type="EMBL" id="CAA0082948.1"/>
    </source>
</evidence>
<keyword evidence="4 12" id="KW-1003">Cell membrane</keyword>
<evidence type="ECO:0000256" key="1">
    <source>
        <dbReference type="ARBA" id="ARBA00001946"/>
    </source>
</evidence>
<dbReference type="PANTHER" id="PTHR11048">
    <property type="entry name" value="PRENYLTRANSFERASES"/>
    <property type="match status" value="1"/>
</dbReference>
<evidence type="ECO:0000256" key="6">
    <source>
        <dbReference type="ARBA" id="ARBA00022679"/>
    </source>
</evidence>
<dbReference type="OrthoDB" id="9782418at2"/>
<dbReference type="PANTHER" id="PTHR11048:SF28">
    <property type="entry name" value="4-HYDROXYBENZOATE POLYPRENYLTRANSFERASE, MITOCHONDRIAL"/>
    <property type="match status" value="1"/>
</dbReference>
<evidence type="ECO:0000256" key="9">
    <source>
        <dbReference type="ARBA" id="ARBA00022842"/>
    </source>
</evidence>
<keyword evidence="11 12" id="KW-0472">Membrane</keyword>
<dbReference type="AlphaFoldDB" id="A0A5S9MZH0"/>
<dbReference type="Gene3D" id="1.20.120.1780">
    <property type="entry name" value="UbiA prenyltransferase"/>
    <property type="match status" value="1"/>
</dbReference>
<evidence type="ECO:0000256" key="12">
    <source>
        <dbReference type="HAMAP-Rule" id="MF_01635"/>
    </source>
</evidence>
<feature type="transmembrane region" description="Helical" evidence="12">
    <location>
        <begin position="44"/>
        <end position="64"/>
    </location>
</feature>
<feature type="transmembrane region" description="Helical" evidence="12">
    <location>
        <begin position="235"/>
        <end position="256"/>
    </location>
</feature>
<comment type="catalytic activity">
    <reaction evidence="12">
        <text>all-trans-octaprenyl diphosphate + 4-hydroxybenzoate = 4-hydroxy-3-(all-trans-octaprenyl)benzoate + diphosphate</text>
        <dbReference type="Rhea" id="RHEA:27782"/>
        <dbReference type="ChEBI" id="CHEBI:1617"/>
        <dbReference type="ChEBI" id="CHEBI:17879"/>
        <dbReference type="ChEBI" id="CHEBI:33019"/>
        <dbReference type="ChEBI" id="CHEBI:57711"/>
        <dbReference type="EC" id="2.5.1.39"/>
    </reaction>
</comment>
<feature type="transmembrane region" description="Helical" evidence="12">
    <location>
        <begin position="21"/>
        <end position="38"/>
    </location>
</feature>
<comment type="function">
    <text evidence="12">Catalyzes the prenylation of para-hydroxybenzoate (PHB) with an all-trans polyprenyl group. Mediates the second step in the final reaction sequence of ubiquinone-8 (UQ-8) biosynthesis, which is the condensation of the polyisoprenoid side chain with PHB, generating the first membrane-bound Q intermediate 3-octaprenyl-4-hydroxybenzoate.</text>
</comment>
<accession>A0A5S9MZH0</accession>
<keyword evidence="7 12" id="KW-0831">Ubiquinone biosynthesis</keyword>
<evidence type="ECO:0000256" key="3">
    <source>
        <dbReference type="ARBA" id="ARBA00005985"/>
    </source>
</evidence>
<sequence>MILQKAHIHHYLDLMRFDRPIGTYLLLWPTLWSLWLAADGIPSIPNLVIFTIGVFLMRSAGCVINDYADRNIDGHVERTQHRPLAAGLVSTDEALMLCVALVSAAFVLVLFTNWLTVGLSFGGVLLAGCYPFMKRYTYFPQVFLGAAFSWAVIMAFAAETGDVPKEAWIIYVAVTVWTVVYDTFYAMVDRDDDLKIGVKSTAILFGDFDRLITAVLQLFVVFALLLIGYRFHMGIVYYLSTIIAACLFAYQQFLIIDYDHDKCFKAFLNNNWVGAVLFVGIAVDYAVR</sequence>
<evidence type="ECO:0000313" key="15">
    <source>
        <dbReference type="Proteomes" id="UP000434580"/>
    </source>
</evidence>
<keyword evidence="10 12" id="KW-1133">Transmembrane helix</keyword>
<dbReference type="UniPathway" id="UPA00232"/>
<dbReference type="FunFam" id="1.20.120.1780:FF:000001">
    <property type="entry name" value="4-hydroxybenzoate octaprenyltransferase"/>
    <property type="match status" value="1"/>
</dbReference>
<comment type="similarity">
    <text evidence="3 12">Belongs to the UbiA prenyltransferase family.</text>
</comment>
<feature type="transmembrane region" description="Helical" evidence="12">
    <location>
        <begin position="168"/>
        <end position="188"/>
    </location>
</feature>
<comment type="pathway">
    <text evidence="12">Cofactor biosynthesis; ubiquinone biosynthesis.</text>
</comment>
<dbReference type="InterPro" id="IPR030470">
    <property type="entry name" value="UbiA_prenylTrfase_CS"/>
</dbReference>
<dbReference type="Gene3D" id="1.10.357.140">
    <property type="entry name" value="UbiA prenyltransferase"/>
    <property type="match status" value="1"/>
</dbReference>
<dbReference type="GO" id="GO:0008412">
    <property type="term" value="F:4-hydroxybenzoate polyprenyltransferase activity"/>
    <property type="evidence" value="ECO:0007669"/>
    <property type="project" value="UniProtKB-UniRule"/>
</dbReference>
<evidence type="ECO:0000256" key="5">
    <source>
        <dbReference type="ARBA" id="ARBA00022519"/>
    </source>
</evidence>
<evidence type="ECO:0000256" key="11">
    <source>
        <dbReference type="ARBA" id="ARBA00023136"/>
    </source>
</evidence>
<keyword evidence="9 12" id="KW-0460">Magnesium</keyword>
<dbReference type="GO" id="GO:0006744">
    <property type="term" value="P:ubiquinone biosynthetic process"/>
    <property type="evidence" value="ECO:0007669"/>
    <property type="project" value="UniProtKB-UniRule"/>
</dbReference>
<evidence type="ECO:0000256" key="7">
    <source>
        <dbReference type="ARBA" id="ARBA00022688"/>
    </source>
</evidence>
<dbReference type="HAMAP" id="MF_01635">
    <property type="entry name" value="UbiA"/>
    <property type="match status" value="1"/>
</dbReference>
<keyword evidence="8 12" id="KW-0812">Transmembrane</keyword>
<feature type="transmembrane region" description="Helical" evidence="12">
    <location>
        <begin position="84"/>
        <end position="108"/>
    </location>
</feature>
<dbReference type="EMBL" id="CACSII010000001">
    <property type="protein sequence ID" value="CAA0082948.1"/>
    <property type="molecule type" value="Genomic_DNA"/>
</dbReference>
<evidence type="ECO:0000256" key="8">
    <source>
        <dbReference type="ARBA" id="ARBA00022692"/>
    </source>
</evidence>
<evidence type="ECO:0000256" key="13">
    <source>
        <dbReference type="NCBIfam" id="TIGR01474"/>
    </source>
</evidence>
<dbReference type="FunFam" id="1.10.357.140:FF:000002">
    <property type="entry name" value="4-hydroxybenzoate octaprenyltransferase"/>
    <property type="match status" value="1"/>
</dbReference>
<organism evidence="14 15">
    <name type="scientific">BD1-7 clade bacterium</name>
    <dbReference type="NCBI Taxonomy" id="2029982"/>
    <lineage>
        <taxon>Bacteria</taxon>
        <taxon>Pseudomonadati</taxon>
        <taxon>Pseudomonadota</taxon>
        <taxon>Gammaproteobacteria</taxon>
        <taxon>Cellvibrionales</taxon>
        <taxon>Spongiibacteraceae</taxon>
        <taxon>BD1-7 clade</taxon>
    </lineage>
</organism>
<dbReference type="Proteomes" id="UP000434580">
    <property type="component" value="Unassembled WGS sequence"/>
</dbReference>
<dbReference type="InterPro" id="IPR000537">
    <property type="entry name" value="UbiA_prenyltransferase"/>
</dbReference>
<dbReference type="Pfam" id="PF01040">
    <property type="entry name" value="UbiA"/>
    <property type="match status" value="1"/>
</dbReference>
<dbReference type="PROSITE" id="PS00943">
    <property type="entry name" value="UBIA"/>
    <property type="match status" value="1"/>
</dbReference>
<dbReference type="CDD" id="cd13959">
    <property type="entry name" value="PT_UbiA_COQ2"/>
    <property type="match status" value="1"/>
</dbReference>
<feature type="transmembrane region" description="Helical" evidence="12">
    <location>
        <begin position="138"/>
        <end position="156"/>
    </location>
</feature>
<reference evidence="14 15" key="1">
    <citation type="submission" date="2019-11" db="EMBL/GenBank/DDBJ databases">
        <authorList>
            <person name="Holert J."/>
        </authorList>
    </citation>
    <scope>NUCLEOTIDE SEQUENCE [LARGE SCALE GENOMIC DNA]</scope>
    <source>
        <strain evidence="14">BC5_2</strain>
    </source>
</reference>
<dbReference type="EC" id="2.5.1.39" evidence="12 13"/>
<dbReference type="InterPro" id="IPR039653">
    <property type="entry name" value="Prenyltransferase"/>
</dbReference>
<dbReference type="InterPro" id="IPR044878">
    <property type="entry name" value="UbiA_sf"/>
</dbReference>
<evidence type="ECO:0000256" key="2">
    <source>
        <dbReference type="ARBA" id="ARBA00004141"/>
    </source>
</evidence>
<dbReference type="InterPro" id="IPR006370">
    <property type="entry name" value="HB_polyprenyltransferase-like"/>
</dbReference>
<proteinExistence type="inferred from homology"/>
<gene>
    <name evidence="12 14" type="primary">ubiA</name>
    <name evidence="14" type="ORF">DPBNPPHM_00524</name>
</gene>
<evidence type="ECO:0000256" key="4">
    <source>
        <dbReference type="ARBA" id="ARBA00022475"/>
    </source>
</evidence>
<keyword evidence="5 12" id="KW-0997">Cell inner membrane</keyword>
<protein>
    <recommendedName>
        <fullName evidence="12 13">4-hydroxybenzoate octaprenyltransferase</fullName>
        <ecNumber evidence="12 13">2.5.1.39</ecNumber>
    </recommendedName>
    <alternativeName>
        <fullName evidence="12">4-HB polyprenyltransferase</fullName>
    </alternativeName>
</protein>
<evidence type="ECO:0000256" key="10">
    <source>
        <dbReference type="ARBA" id="ARBA00022989"/>
    </source>
</evidence>
<feature type="transmembrane region" description="Helical" evidence="12">
    <location>
        <begin position="208"/>
        <end position="229"/>
    </location>
</feature>
<feature type="transmembrane region" description="Helical" evidence="12">
    <location>
        <begin position="268"/>
        <end position="287"/>
    </location>
</feature>
<name>A0A5S9MZH0_9GAMM</name>
<keyword evidence="6 12" id="KW-0808">Transferase</keyword>
<dbReference type="GO" id="GO:0005886">
    <property type="term" value="C:plasma membrane"/>
    <property type="evidence" value="ECO:0007669"/>
    <property type="project" value="UniProtKB-SubCell"/>
</dbReference>